<gene>
    <name evidence="1" type="ORF">K505DRAFT_368848</name>
</gene>
<sequence length="138" mass="15775">MLLLQELLAPKSVEFFSKEWRRLGDKTSLQCYIREATRIPDAALQGAPLSQFTVNEQLSWSEHRKTKLPEDRAYSLIGVLGVYISTFDGEGAGGAFKQLIDEVDKLNRCLHDLRVTNLYNNKKRIEDTKGGLLEDLYR</sequence>
<evidence type="ECO:0000313" key="1">
    <source>
        <dbReference type="EMBL" id="KAF2785738.1"/>
    </source>
</evidence>
<organism evidence="1 2">
    <name type="scientific">Melanomma pulvis-pyrius CBS 109.77</name>
    <dbReference type="NCBI Taxonomy" id="1314802"/>
    <lineage>
        <taxon>Eukaryota</taxon>
        <taxon>Fungi</taxon>
        <taxon>Dikarya</taxon>
        <taxon>Ascomycota</taxon>
        <taxon>Pezizomycotina</taxon>
        <taxon>Dothideomycetes</taxon>
        <taxon>Pleosporomycetidae</taxon>
        <taxon>Pleosporales</taxon>
        <taxon>Melanommataceae</taxon>
        <taxon>Melanomma</taxon>
    </lineage>
</organism>
<dbReference type="AlphaFoldDB" id="A0A6A6WP75"/>
<accession>A0A6A6WP75</accession>
<evidence type="ECO:0000313" key="2">
    <source>
        <dbReference type="Proteomes" id="UP000799757"/>
    </source>
</evidence>
<dbReference type="PANTHER" id="PTHR10622:SF13">
    <property type="entry name" value="NACHT DOMAIN-CONTAINING PROTEIN"/>
    <property type="match status" value="1"/>
</dbReference>
<proteinExistence type="predicted"/>
<dbReference type="Proteomes" id="UP000799757">
    <property type="component" value="Unassembled WGS sequence"/>
</dbReference>
<name>A0A6A6WP75_9PLEO</name>
<dbReference type="OrthoDB" id="3791777at2759"/>
<reference evidence="1" key="1">
    <citation type="journal article" date="2020" name="Stud. Mycol.">
        <title>101 Dothideomycetes genomes: a test case for predicting lifestyles and emergence of pathogens.</title>
        <authorList>
            <person name="Haridas S."/>
            <person name="Albert R."/>
            <person name="Binder M."/>
            <person name="Bloem J."/>
            <person name="Labutti K."/>
            <person name="Salamov A."/>
            <person name="Andreopoulos B."/>
            <person name="Baker S."/>
            <person name="Barry K."/>
            <person name="Bills G."/>
            <person name="Bluhm B."/>
            <person name="Cannon C."/>
            <person name="Castanera R."/>
            <person name="Culley D."/>
            <person name="Daum C."/>
            <person name="Ezra D."/>
            <person name="Gonzalez J."/>
            <person name="Henrissat B."/>
            <person name="Kuo A."/>
            <person name="Liang C."/>
            <person name="Lipzen A."/>
            <person name="Lutzoni F."/>
            <person name="Magnuson J."/>
            <person name="Mondo S."/>
            <person name="Nolan M."/>
            <person name="Ohm R."/>
            <person name="Pangilinan J."/>
            <person name="Park H.-J."/>
            <person name="Ramirez L."/>
            <person name="Alfaro M."/>
            <person name="Sun H."/>
            <person name="Tritt A."/>
            <person name="Yoshinaga Y."/>
            <person name="Zwiers L.-H."/>
            <person name="Turgeon B."/>
            <person name="Goodwin S."/>
            <person name="Spatafora J."/>
            <person name="Crous P."/>
            <person name="Grigoriev I."/>
        </authorList>
    </citation>
    <scope>NUCLEOTIDE SEQUENCE</scope>
    <source>
        <strain evidence="1">CBS 109.77</strain>
    </source>
</reference>
<protein>
    <submittedName>
        <fullName evidence="1">Uncharacterized protein</fullName>
    </submittedName>
</protein>
<dbReference type="EMBL" id="MU002703">
    <property type="protein sequence ID" value="KAF2785738.1"/>
    <property type="molecule type" value="Genomic_DNA"/>
</dbReference>
<keyword evidence="2" id="KW-1185">Reference proteome</keyword>
<dbReference type="PANTHER" id="PTHR10622">
    <property type="entry name" value="HET DOMAIN-CONTAINING PROTEIN"/>
    <property type="match status" value="1"/>
</dbReference>